<name>A0A0J1JLW8_9GAMM</name>
<gene>
    <name evidence="2" type="ORF">ABT58_00530</name>
</gene>
<evidence type="ECO:0000313" key="2">
    <source>
        <dbReference type="EMBL" id="KLV03147.1"/>
    </source>
</evidence>
<accession>A0A0J1JLW8</accession>
<dbReference type="PANTHER" id="PTHR40072">
    <property type="entry name" value="MOLYBDOPTERIN-GUANINE DINUCLEOTIDE BIOSYNTHESIS ADAPTER PROTEIN-RELATED"/>
    <property type="match status" value="1"/>
</dbReference>
<dbReference type="InterPro" id="IPR052539">
    <property type="entry name" value="MGD_biosynthesis_adapter"/>
</dbReference>
<keyword evidence="3" id="KW-1185">Reference proteome</keyword>
<feature type="domain" description="Molybdopterin-guanine dinucleotide biosynthesis protein B (MobB)" evidence="1">
    <location>
        <begin position="9"/>
        <end position="143"/>
    </location>
</feature>
<organism evidence="2 3">
    <name type="scientific">Photobacterium aphoticum</name>
    <dbReference type="NCBI Taxonomy" id="754436"/>
    <lineage>
        <taxon>Bacteria</taxon>
        <taxon>Pseudomonadati</taxon>
        <taxon>Pseudomonadota</taxon>
        <taxon>Gammaproteobacteria</taxon>
        <taxon>Vibrionales</taxon>
        <taxon>Vibrionaceae</taxon>
        <taxon>Photobacterium</taxon>
    </lineage>
</organism>
<dbReference type="SUPFAM" id="SSF52540">
    <property type="entry name" value="P-loop containing nucleoside triphosphate hydrolases"/>
    <property type="match status" value="1"/>
</dbReference>
<dbReference type="AlphaFoldDB" id="A0A0J1JLW8"/>
<comment type="caution">
    <text evidence="2">The sequence shown here is derived from an EMBL/GenBank/DDBJ whole genome shotgun (WGS) entry which is preliminary data.</text>
</comment>
<dbReference type="InterPro" id="IPR027417">
    <property type="entry name" value="P-loop_NTPase"/>
</dbReference>
<protein>
    <submittedName>
        <fullName evidence="2">Molybdopterin-guanine dinucleotide biosynthesis protein B</fullName>
    </submittedName>
</protein>
<dbReference type="NCBIfam" id="TIGR00176">
    <property type="entry name" value="mobB"/>
    <property type="match status" value="1"/>
</dbReference>
<sequence>MLTMISPFIGFAGFSGSGKTTLLERVIPLLKQQGLRIALVKHSHHDIEPDKPGKDSYRLRHAGSCQTLLATRNRHMLYFEYTEPRDEPTLAECLAQLDHTQLDVILVEGFRDEPFTKIEVHRPAYGKPVLYPHDTHIIAVASDETLPNCPLPQLDLNQPESIAAFVVDWLAANKGDSSFAHWVSTRK</sequence>
<dbReference type="Pfam" id="PF03205">
    <property type="entry name" value="MobB"/>
    <property type="match status" value="1"/>
</dbReference>
<dbReference type="PATRIC" id="fig|754436.4.peg.115"/>
<dbReference type="Gene3D" id="3.40.50.300">
    <property type="entry name" value="P-loop containing nucleotide triphosphate hydrolases"/>
    <property type="match status" value="1"/>
</dbReference>
<dbReference type="EMBL" id="LDOV01000001">
    <property type="protein sequence ID" value="KLV03147.1"/>
    <property type="molecule type" value="Genomic_DNA"/>
</dbReference>
<evidence type="ECO:0000313" key="3">
    <source>
        <dbReference type="Proteomes" id="UP000036426"/>
    </source>
</evidence>
<dbReference type="RefSeq" id="WP_047872498.1">
    <property type="nucleotide sequence ID" value="NZ_BMYC01000020.1"/>
</dbReference>
<dbReference type="InterPro" id="IPR004435">
    <property type="entry name" value="MobB_dom"/>
</dbReference>
<dbReference type="CDD" id="cd03116">
    <property type="entry name" value="MobB"/>
    <property type="match status" value="1"/>
</dbReference>
<dbReference type="PANTHER" id="PTHR40072:SF1">
    <property type="entry name" value="MOLYBDOPTERIN-GUANINE DINUCLEOTIDE BIOSYNTHESIS ADAPTER PROTEIN"/>
    <property type="match status" value="1"/>
</dbReference>
<dbReference type="OrthoDB" id="9804758at2"/>
<evidence type="ECO:0000259" key="1">
    <source>
        <dbReference type="Pfam" id="PF03205"/>
    </source>
</evidence>
<dbReference type="GO" id="GO:0006777">
    <property type="term" value="P:Mo-molybdopterin cofactor biosynthetic process"/>
    <property type="evidence" value="ECO:0007669"/>
    <property type="project" value="InterPro"/>
</dbReference>
<reference evidence="2 3" key="1">
    <citation type="submission" date="2015-05" db="EMBL/GenBank/DDBJ databases">
        <title>Photobacterium galathea sp. nov.</title>
        <authorList>
            <person name="Machado H."/>
            <person name="Gram L."/>
        </authorList>
    </citation>
    <scope>NUCLEOTIDE SEQUENCE [LARGE SCALE GENOMIC DNA]</scope>
    <source>
        <strain evidence="2 3">DSM 25995</strain>
    </source>
</reference>
<dbReference type="Proteomes" id="UP000036426">
    <property type="component" value="Unassembled WGS sequence"/>
</dbReference>
<proteinExistence type="predicted"/>
<dbReference type="GO" id="GO:0005525">
    <property type="term" value="F:GTP binding"/>
    <property type="evidence" value="ECO:0007669"/>
    <property type="project" value="InterPro"/>
</dbReference>